<dbReference type="GO" id="GO:0002100">
    <property type="term" value="P:tRNA wobble adenosine to inosine editing"/>
    <property type="evidence" value="ECO:0007669"/>
    <property type="project" value="InterPro"/>
</dbReference>
<evidence type="ECO:0000313" key="4">
    <source>
        <dbReference type="EMBL" id="ETJ36611.1"/>
    </source>
</evidence>
<dbReference type="Pfam" id="PF14437">
    <property type="entry name" value="MafB19-deam"/>
    <property type="match status" value="1"/>
</dbReference>
<dbReference type="InterPro" id="IPR016192">
    <property type="entry name" value="APOBEC/CMP_deaminase_Zn-bd"/>
</dbReference>
<dbReference type="InterPro" id="IPR058535">
    <property type="entry name" value="MafB19-deam"/>
</dbReference>
<feature type="domain" description="CMP/dCMP-type deaminase" evidence="3">
    <location>
        <begin position="1"/>
        <end position="76"/>
    </location>
</feature>
<accession>W1YER7</accession>
<keyword evidence="1" id="KW-0479">Metal-binding</keyword>
<proteinExistence type="predicted"/>
<dbReference type="EMBL" id="AZMM01009136">
    <property type="protein sequence ID" value="ETJ36611.1"/>
    <property type="molecule type" value="Genomic_DNA"/>
</dbReference>
<gene>
    <name evidence="5" type="ORF">Q604_UNBC05086G0001</name>
    <name evidence="4" type="ORF">Q604_UNBC09136G0001</name>
</gene>
<evidence type="ECO:0000256" key="1">
    <source>
        <dbReference type="ARBA" id="ARBA00022723"/>
    </source>
</evidence>
<dbReference type="EMBL" id="AZMM01005086">
    <property type="protein sequence ID" value="ETJ40987.1"/>
    <property type="molecule type" value="Genomic_DNA"/>
</dbReference>
<dbReference type="GO" id="GO:0008270">
    <property type="term" value="F:zinc ion binding"/>
    <property type="evidence" value="ECO:0007669"/>
    <property type="project" value="InterPro"/>
</dbReference>
<dbReference type="InterPro" id="IPR016193">
    <property type="entry name" value="Cytidine_deaminase-like"/>
</dbReference>
<name>W1YER7_9ZZZZ</name>
<dbReference type="PROSITE" id="PS51747">
    <property type="entry name" value="CYT_DCMP_DEAMINASES_2"/>
    <property type="match status" value="1"/>
</dbReference>
<reference evidence="5" key="1">
    <citation type="submission" date="2013-12" db="EMBL/GenBank/DDBJ databases">
        <title>A Varibaculum cambriense genome reconstructed from a premature infant gut community with otherwise low bacterial novelty that shifts toward anaerobic metabolism during the third week of life.</title>
        <authorList>
            <person name="Brown C.T."/>
            <person name="Sharon I."/>
            <person name="Thomas B.C."/>
            <person name="Castelle C.J."/>
            <person name="Morowitz M.J."/>
            <person name="Banfield J.F."/>
        </authorList>
    </citation>
    <scope>NUCLEOTIDE SEQUENCE</scope>
</reference>
<evidence type="ECO:0000259" key="3">
    <source>
        <dbReference type="PROSITE" id="PS51747"/>
    </source>
</evidence>
<evidence type="ECO:0000313" key="5">
    <source>
        <dbReference type="EMBL" id="ETJ40987.1"/>
    </source>
</evidence>
<organism evidence="5">
    <name type="scientific">human gut metagenome</name>
    <dbReference type="NCBI Taxonomy" id="408170"/>
    <lineage>
        <taxon>unclassified sequences</taxon>
        <taxon>metagenomes</taxon>
        <taxon>organismal metagenomes</taxon>
    </lineage>
</organism>
<feature type="non-terminal residue" evidence="5">
    <location>
        <position position="1"/>
    </location>
</feature>
<sequence length="83" mass="9241">VLFRSHNRRELDNDATAHAEVLVIREACDVLKRWRLTGCTLYVTIEPCPMCAGAIINSRIDRVVYGASDYKGGAVESLFNVLS</sequence>
<dbReference type="Gene3D" id="3.40.140.10">
    <property type="entry name" value="Cytidine Deaminase, domain 2"/>
    <property type="match status" value="1"/>
</dbReference>
<dbReference type="SUPFAM" id="SSF53927">
    <property type="entry name" value="Cytidine deaminase-like"/>
    <property type="match status" value="1"/>
</dbReference>
<dbReference type="PROSITE" id="PS00903">
    <property type="entry name" value="CYT_DCMP_DEAMINASES_1"/>
    <property type="match status" value="1"/>
</dbReference>
<dbReference type="AlphaFoldDB" id="W1YER7"/>
<protein>
    <submittedName>
        <fullName evidence="5">Cytidine and deoxycytidylate deaminase zinc-binding region</fullName>
    </submittedName>
</protein>
<dbReference type="PANTHER" id="PTHR11079">
    <property type="entry name" value="CYTOSINE DEAMINASE FAMILY MEMBER"/>
    <property type="match status" value="1"/>
</dbReference>
<feature type="non-terminal residue" evidence="5">
    <location>
        <position position="83"/>
    </location>
</feature>
<dbReference type="CDD" id="cd01285">
    <property type="entry name" value="nucleoside_deaminase"/>
    <property type="match status" value="1"/>
</dbReference>
<dbReference type="PANTHER" id="PTHR11079:SF202">
    <property type="entry name" value="TRNA-SPECIFIC ADENOSINE DEAMINASE"/>
    <property type="match status" value="1"/>
</dbReference>
<evidence type="ECO:0000256" key="2">
    <source>
        <dbReference type="ARBA" id="ARBA00022833"/>
    </source>
</evidence>
<dbReference type="GO" id="GO:0052717">
    <property type="term" value="F:tRNA-specific adenosine-34 deaminase activity"/>
    <property type="evidence" value="ECO:0007669"/>
    <property type="project" value="UniProtKB-EC"/>
</dbReference>
<dbReference type="InterPro" id="IPR002125">
    <property type="entry name" value="CMP_dCMP_dom"/>
</dbReference>
<keyword evidence="2" id="KW-0862">Zinc</keyword>
<comment type="caution">
    <text evidence="5">The sequence shown here is derived from an EMBL/GenBank/DDBJ whole genome shotgun (WGS) entry which is preliminary data.</text>
</comment>